<comment type="subcellular location">
    <subcellularLocation>
        <location evidence="1">Membrane</location>
        <topology evidence="1">Multi-pass membrane protein</topology>
    </subcellularLocation>
</comment>
<gene>
    <name evidence="8" type="ORF">ACFO26_10190</name>
</gene>
<sequence length="706" mass="76687">MIAAEWKALFTKRFLLVSIIFVSFIPMFYAMIFLASMWDPYNHLNQLPVAIVNEDKAVKFDGKTLDIGTSLVKQMKKTKTLDYHFVSEKSGIDGLRKGSYYMVLKISKQFSASAETLLTNHPKMMQIDYQTSQGRSMTATSVANGTVTALKEKVAKEITALYTQELLNQFADVGKGMTRAANGSNKLLNGSQRLLNGTAQLSQGTGQFSKGLTDYLKNESKISNGTSELTQGLQKLTGAIPNGNVQIDELTTNLPKLQSAINQLDSQVNQAVTLSQPELTRTLSEIENLKSELQSLEPLLSQADNNTISQEISTLVNQQIKTTDAYKNSSSSNQQSLLQAADSAVSSEVSQLNFSSYATKLTTLIGQISSFEAVIKNAQNELVNLQTNVTKLNQANNILVSGAVTAIKKQQTGLLQIKSVLNNQIIPGSQKLTVASQTLTAQNGKLERAVGKISTAEDSLYLGATKMNAGADKLHKNLAHGSQELSMISTKRKNSQAITTPVAVNHKDVSNVPNNGTAAAPYMMSVALFVGAISLNTIFDFFGPKKRPTSGLAWWASKASVLYTLSFLQAVVMFAALAFINGLSSSNALSTLVALVAEAFAYMSIVAFFSATLKKFSPVVILTFMVIQLSSSAGLFPIQLSGKFFQFFNPYVPMTYGIEALRETVSIGSSATQNVLILLGITVFFTVLTIVYFSFAKRKNHYEIVS</sequence>
<dbReference type="EMBL" id="JBHSGD010000010">
    <property type="protein sequence ID" value="MFC4653274.1"/>
    <property type="molecule type" value="Genomic_DNA"/>
</dbReference>
<keyword evidence="2 6" id="KW-0812">Transmembrane</keyword>
<dbReference type="Pfam" id="PF12698">
    <property type="entry name" value="ABC2_membrane_3"/>
    <property type="match status" value="1"/>
</dbReference>
<evidence type="ECO:0000256" key="4">
    <source>
        <dbReference type="ARBA" id="ARBA00023136"/>
    </source>
</evidence>
<evidence type="ECO:0000256" key="5">
    <source>
        <dbReference type="SAM" id="Coils"/>
    </source>
</evidence>
<keyword evidence="4 6" id="KW-0472">Membrane</keyword>
<keyword evidence="3 6" id="KW-1133">Transmembrane helix</keyword>
<comment type="caution">
    <text evidence="8">The sequence shown here is derived from an EMBL/GenBank/DDBJ whole genome shotgun (WGS) entry which is preliminary data.</text>
</comment>
<feature type="transmembrane region" description="Helical" evidence="6">
    <location>
        <begin position="519"/>
        <end position="539"/>
    </location>
</feature>
<feature type="transmembrane region" description="Helical" evidence="6">
    <location>
        <begin position="619"/>
        <end position="640"/>
    </location>
</feature>
<evidence type="ECO:0000313" key="8">
    <source>
        <dbReference type="EMBL" id="MFC4653274.1"/>
    </source>
</evidence>
<dbReference type="Proteomes" id="UP001595987">
    <property type="component" value="Unassembled WGS sequence"/>
</dbReference>
<dbReference type="InterPro" id="IPR013525">
    <property type="entry name" value="ABC2_TM"/>
</dbReference>
<dbReference type="NCBIfam" id="TIGR03062">
    <property type="entry name" value="pip_yhgE_Cterm"/>
    <property type="match status" value="1"/>
</dbReference>
<accession>A0ABV9JGT1</accession>
<feature type="transmembrane region" description="Helical" evidence="6">
    <location>
        <begin position="675"/>
        <end position="695"/>
    </location>
</feature>
<name>A0ABV9JGT1_9LACT</name>
<feature type="transmembrane region" description="Helical" evidence="6">
    <location>
        <begin position="592"/>
        <end position="612"/>
    </location>
</feature>
<feature type="transmembrane region" description="Helical" evidence="6">
    <location>
        <begin position="560"/>
        <end position="580"/>
    </location>
</feature>
<evidence type="ECO:0000256" key="6">
    <source>
        <dbReference type="SAM" id="Phobius"/>
    </source>
</evidence>
<dbReference type="InterPro" id="IPR051328">
    <property type="entry name" value="T7SS_ABC-Transporter"/>
</dbReference>
<dbReference type="PANTHER" id="PTHR43077">
    <property type="entry name" value="TRANSPORT PERMEASE YVFS-RELATED"/>
    <property type="match status" value="1"/>
</dbReference>
<keyword evidence="5" id="KW-0175">Coiled coil</keyword>
<proteinExistence type="predicted"/>
<feature type="transmembrane region" description="Helical" evidence="6">
    <location>
        <begin position="14"/>
        <end position="38"/>
    </location>
</feature>
<dbReference type="InterPro" id="IPR017500">
    <property type="entry name" value="Phage_infect_YhgE_N"/>
</dbReference>
<reference evidence="9" key="1">
    <citation type="journal article" date="2019" name="Int. J. Syst. Evol. Microbiol.">
        <title>The Global Catalogue of Microorganisms (GCM) 10K type strain sequencing project: providing services to taxonomists for standard genome sequencing and annotation.</title>
        <authorList>
            <consortium name="The Broad Institute Genomics Platform"/>
            <consortium name="The Broad Institute Genome Sequencing Center for Infectious Disease"/>
            <person name="Wu L."/>
            <person name="Ma J."/>
        </authorList>
    </citation>
    <scope>NUCLEOTIDE SEQUENCE [LARGE SCALE GENOMIC DNA]</scope>
    <source>
        <strain evidence="9">CCUG 63287</strain>
    </source>
</reference>
<keyword evidence="9" id="KW-1185">Reference proteome</keyword>
<evidence type="ECO:0000313" key="9">
    <source>
        <dbReference type="Proteomes" id="UP001595987"/>
    </source>
</evidence>
<dbReference type="PANTHER" id="PTHR43077:SF5">
    <property type="entry name" value="PHAGE INFECTION PROTEIN"/>
    <property type="match status" value="1"/>
</dbReference>
<dbReference type="InterPro" id="IPR017501">
    <property type="entry name" value="Phage_infect_YhgE_C"/>
</dbReference>
<evidence type="ECO:0000256" key="1">
    <source>
        <dbReference type="ARBA" id="ARBA00004141"/>
    </source>
</evidence>
<dbReference type="RefSeq" id="WP_213536455.1">
    <property type="nucleotide sequence ID" value="NZ_BOVQ01000007.1"/>
</dbReference>
<protein>
    <submittedName>
        <fullName evidence="8">YhgE/Pip family protein</fullName>
    </submittedName>
</protein>
<evidence type="ECO:0000256" key="2">
    <source>
        <dbReference type="ARBA" id="ARBA00022692"/>
    </source>
</evidence>
<feature type="coiled-coil region" evidence="5">
    <location>
        <begin position="368"/>
        <end position="395"/>
    </location>
</feature>
<feature type="domain" description="ABC-2 type transporter transmembrane" evidence="7">
    <location>
        <begin position="18"/>
        <end position="169"/>
    </location>
</feature>
<feature type="coiled-coil region" evidence="5">
    <location>
        <begin position="247"/>
        <end position="306"/>
    </location>
</feature>
<organism evidence="8 9">
    <name type="scientific">Lactococcus nasutitermitis</name>
    <dbReference type="NCBI Taxonomy" id="1652957"/>
    <lineage>
        <taxon>Bacteria</taxon>
        <taxon>Bacillati</taxon>
        <taxon>Bacillota</taxon>
        <taxon>Bacilli</taxon>
        <taxon>Lactobacillales</taxon>
        <taxon>Streptococcaceae</taxon>
        <taxon>Lactococcus</taxon>
    </lineage>
</organism>
<evidence type="ECO:0000256" key="3">
    <source>
        <dbReference type="ARBA" id="ARBA00022989"/>
    </source>
</evidence>
<dbReference type="Gene3D" id="3.40.1710.10">
    <property type="entry name" value="abc type-2 transporter like domain"/>
    <property type="match status" value="1"/>
</dbReference>
<evidence type="ECO:0000259" key="7">
    <source>
        <dbReference type="Pfam" id="PF12698"/>
    </source>
</evidence>
<dbReference type="NCBIfam" id="TIGR03061">
    <property type="entry name" value="pip_yhgE_Nterm"/>
    <property type="match status" value="1"/>
</dbReference>